<evidence type="ECO:0000256" key="1">
    <source>
        <dbReference type="SAM" id="Phobius"/>
    </source>
</evidence>
<dbReference type="Proteomes" id="UP000239863">
    <property type="component" value="Unassembled WGS sequence"/>
</dbReference>
<dbReference type="EMBL" id="PTIS01000010">
    <property type="protein sequence ID" value="PPK48103.1"/>
    <property type="molecule type" value="Genomic_DNA"/>
</dbReference>
<evidence type="ECO:0000313" key="3">
    <source>
        <dbReference type="Proteomes" id="UP000239863"/>
    </source>
</evidence>
<keyword evidence="1" id="KW-0812">Transmembrane</keyword>
<name>A0A2S6FX38_9CLOT</name>
<dbReference type="AlphaFoldDB" id="A0A2S6FX38"/>
<proteinExistence type="predicted"/>
<sequence length="92" mass="10473">MNRSEKALIYKDLNEITSSKQIILPMTIVPIFLTVIIPLGVLIGANYIGRDSNMIRQFGPLLKKLPSEYMAYNPAQLLIKIVINYMFPPYSL</sequence>
<reference evidence="2 3" key="1">
    <citation type="submission" date="2018-02" db="EMBL/GenBank/DDBJ databases">
        <title>Genomic Encyclopedia of Archaeal and Bacterial Type Strains, Phase II (KMG-II): from individual species to whole genera.</title>
        <authorList>
            <person name="Goeker M."/>
        </authorList>
    </citation>
    <scope>NUCLEOTIDE SEQUENCE [LARGE SCALE GENOMIC DNA]</scope>
    <source>
        <strain evidence="2 3">DSM 15099</strain>
    </source>
</reference>
<organism evidence="2 3">
    <name type="scientific">Clostridium algidicarnis DSM 15099</name>
    <dbReference type="NCBI Taxonomy" id="1121295"/>
    <lineage>
        <taxon>Bacteria</taxon>
        <taxon>Bacillati</taxon>
        <taxon>Bacillota</taxon>
        <taxon>Clostridia</taxon>
        <taxon>Eubacteriales</taxon>
        <taxon>Clostridiaceae</taxon>
        <taxon>Clostridium</taxon>
    </lineage>
</organism>
<protein>
    <submittedName>
        <fullName evidence="2">Uncharacterized protein</fullName>
    </submittedName>
</protein>
<comment type="caution">
    <text evidence="2">The sequence shown here is derived from an EMBL/GenBank/DDBJ whole genome shotgun (WGS) entry which is preliminary data.</text>
</comment>
<gene>
    <name evidence="2" type="ORF">BD821_11069</name>
</gene>
<feature type="transmembrane region" description="Helical" evidence="1">
    <location>
        <begin position="22"/>
        <end position="48"/>
    </location>
</feature>
<keyword evidence="1" id="KW-0472">Membrane</keyword>
<keyword evidence="1" id="KW-1133">Transmembrane helix</keyword>
<accession>A0A2S6FX38</accession>
<evidence type="ECO:0000313" key="2">
    <source>
        <dbReference type="EMBL" id="PPK48103.1"/>
    </source>
</evidence>